<feature type="active site" evidence="3">
    <location>
        <position position="45"/>
    </location>
</feature>
<dbReference type="NCBIfam" id="TIGR00654">
    <property type="entry name" value="PhzF_family"/>
    <property type="match status" value="1"/>
</dbReference>
<keyword evidence="2" id="KW-0413">Isomerase</keyword>
<dbReference type="PANTHER" id="PTHR13774:SF39">
    <property type="entry name" value="BIOSYNTHESIS PROTEIN, PUTATIVE-RELATED"/>
    <property type="match status" value="1"/>
</dbReference>
<evidence type="ECO:0000256" key="1">
    <source>
        <dbReference type="ARBA" id="ARBA00008270"/>
    </source>
</evidence>
<evidence type="ECO:0000256" key="3">
    <source>
        <dbReference type="PIRSR" id="PIRSR016184-1"/>
    </source>
</evidence>
<dbReference type="Pfam" id="PF02567">
    <property type="entry name" value="PhzC-PhzF"/>
    <property type="match status" value="1"/>
</dbReference>
<name>A0A7Z0GLI2_9MICC</name>
<evidence type="ECO:0000313" key="4">
    <source>
        <dbReference type="EMBL" id="NYJ77356.1"/>
    </source>
</evidence>
<evidence type="ECO:0000256" key="2">
    <source>
        <dbReference type="ARBA" id="ARBA00023235"/>
    </source>
</evidence>
<gene>
    <name evidence="4" type="ORF">HNR09_000767</name>
</gene>
<dbReference type="GO" id="GO:0005737">
    <property type="term" value="C:cytoplasm"/>
    <property type="evidence" value="ECO:0007669"/>
    <property type="project" value="TreeGrafter"/>
</dbReference>
<proteinExistence type="inferred from homology"/>
<evidence type="ECO:0000313" key="5">
    <source>
        <dbReference type="Proteomes" id="UP000535437"/>
    </source>
</evidence>
<protein>
    <submittedName>
        <fullName evidence="4">PhzF family phenazine biosynthesis protein</fullName>
    </submittedName>
</protein>
<dbReference type="PANTHER" id="PTHR13774">
    <property type="entry name" value="PHENAZINE BIOSYNTHESIS PROTEIN"/>
    <property type="match status" value="1"/>
</dbReference>
<comment type="caution">
    <text evidence="4">The sequence shown here is derived from an EMBL/GenBank/DDBJ whole genome shotgun (WGS) entry which is preliminary data.</text>
</comment>
<dbReference type="EMBL" id="JACCFY010000001">
    <property type="protein sequence ID" value="NYJ77356.1"/>
    <property type="molecule type" value="Genomic_DNA"/>
</dbReference>
<reference evidence="4 5" key="1">
    <citation type="submission" date="2020-07" db="EMBL/GenBank/DDBJ databases">
        <title>Sequencing the genomes of 1000 actinobacteria strains.</title>
        <authorList>
            <person name="Klenk H.-P."/>
        </authorList>
    </citation>
    <scope>NUCLEOTIDE SEQUENCE [LARGE SCALE GENOMIC DNA]</scope>
    <source>
        <strain evidence="4 5">DSM 15475</strain>
    </source>
</reference>
<dbReference type="Gene3D" id="3.10.310.10">
    <property type="entry name" value="Diaminopimelate Epimerase, Chain A, domain 1"/>
    <property type="match status" value="2"/>
</dbReference>
<sequence length="289" mass="30647">MTEIFRMTAFSDHPDGGNPAGVVLEGAGLTDAEMLHLAAEVGFSETAFVLSGPDSDGAARLRFFSPLAEVPFCGHATVATAVLLAERTGQDRFSFDTPAGEISLRTRTADGVTHASFTSVEPWVRELEHQTLTDLLSLLGIHREDLDPRLPPRESFAGNPHPVLAVRDAEVFDSFDVDPQAVRRLMDAQGWTGTVTVVHRMAPTPGSEPPGPLTFEARNIFPVGEITEDPATGSAAASVGAWLRSLGAVSPPEQVVIHQGRHVGRPSVLLGHVPEAGGITVTGTATLIR</sequence>
<organism evidence="4 5">
    <name type="scientific">Nesterenkonia xinjiangensis</name>
    <dbReference type="NCBI Taxonomy" id="225327"/>
    <lineage>
        <taxon>Bacteria</taxon>
        <taxon>Bacillati</taxon>
        <taxon>Actinomycetota</taxon>
        <taxon>Actinomycetes</taxon>
        <taxon>Micrococcales</taxon>
        <taxon>Micrococcaceae</taxon>
        <taxon>Nesterenkonia</taxon>
    </lineage>
</organism>
<dbReference type="SUPFAM" id="SSF54506">
    <property type="entry name" value="Diaminopimelate epimerase-like"/>
    <property type="match status" value="1"/>
</dbReference>
<dbReference type="Proteomes" id="UP000535437">
    <property type="component" value="Unassembled WGS sequence"/>
</dbReference>
<dbReference type="InterPro" id="IPR003719">
    <property type="entry name" value="Phenazine_PhzF-like"/>
</dbReference>
<dbReference type="AlphaFoldDB" id="A0A7Z0GLI2"/>
<dbReference type="PIRSF" id="PIRSF016184">
    <property type="entry name" value="PhzC_PhzF"/>
    <property type="match status" value="1"/>
</dbReference>
<comment type="similarity">
    <text evidence="1">Belongs to the PhzF family.</text>
</comment>
<accession>A0A7Z0GLI2</accession>
<dbReference type="GO" id="GO:0016853">
    <property type="term" value="F:isomerase activity"/>
    <property type="evidence" value="ECO:0007669"/>
    <property type="project" value="UniProtKB-KW"/>
</dbReference>
<dbReference type="RefSeq" id="WP_179540849.1">
    <property type="nucleotide sequence ID" value="NZ_BAAALL010000004.1"/>
</dbReference>
<keyword evidence="5" id="KW-1185">Reference proteome</keyword>